<feature type="signal peptide" evidence="6">
    <location>
        <begin position="1"/>
        <end position="24"/>
    </location>
</feature>
<keyword evidence="9" id="KW-1185">Reference proteome</keyword>
<evidence type="ECO:0000256" key="6">
    <source>
        <dbReference type="SAM" id="SignalP"/>
    </source>
</evidence>
<dbReference type="Pfam" id="PF01497">
    <property type="entry name" value="Peripla_BP_2"/>
    <property type="match status" value="1"/>
</dbReference>
<comment type="similarity">
    <text evidence="2">Belongs to the bacterial solute-binding protein 8 family.</text>
</comment>
<keyword evidence="3" id="KW-0813">Transport</keyword>
<accession>A0A7K3M0R3</accession>
<organism evidence="8 9">
    <name type="scientific">Phytoactinopolyspora mesophila</name>
    <dbReference type="NCBI Taxonomy" id="2650750"/>
    <lineage>
        <taxon>Bacteria</taxon>
        <taxon>Bacillati</taxon>
        <taxon>Actinomycetota</taxon>
        <taxon>Actinomycetes</taxon>
        <taxon>Jiangellales</taxon>
        <taxon>Jiangellaceae</taxon>
        <taxon>Phytoactinopolyspora</taxon>
    </lineage>
</organism>
<comment type="caution">
    <text evidence="8">The sequence shown here is derived from an EMBL/GenBank/DDBJ whole genome shotgun (WGS) entry which is preliminary data.</text>
</comment>
<evidence type="ECO:0000256" key="1">
    <source>
        <dbReference type="ARBA" id="ARBA00004196"/>
    </source>
</evidence>
<dbReference type="GO" id="GO:1901678">
    <property type="term" value="P:iron coordination entity transport"/>
    <property type="evidence" value="ECO:0007669"/>
    <property type="project" value="UniProtKB-ARBA"/>
</dbReference>
<sequence length="346" mass="36263">MNMSVPRRTRSLALGVVLASLVLAACGSDDSGSDDAGPDAATGDAGADGADAGEEADGQPRVVVHELGEAEVPAAPERVVALDPYYSLPTALAAGANVVGASHQPFGESFPPYLDSAATADIEDVGWFTELDVEQIIQLEPDVIVGLTSFVEADYAQLSQIAPTVALSMDAMEWKQTAALVGHAIGRPDQVGQNLAAYEDRAEELAADLSDAGLTDEPVSLLNIRALDDLRVYTRSCAAAVLGDVGLTMHLDDETDDGANSVNLSIERLTDADAANLFYFVGSVGTNPEEAQAAYDQVADHPLWDQLAAVQDDQAHPVNAEWWFNCGSTQAAHQILDDVASSLLTS</sequence>
<keyword evidence="4 6" id="KW-0732">Signal</keyword>
<protein>
    <submittedName>
        <fullName evidence="8">ABC transporter substrate-binding protein</fullName>
    </submittedName>
</protein>
<dbReference type="InterPro" id="IPR002491">
    <property type="entry name" value="ABC_transptr_periplasmic_BD"/>
</dbReference>
<evidence type="ECO:0000256" key="4">
    <source>
        <dbReference type="ARBA" id="ARBA00022729"/>
    </source>
</evidence>
<evidence type="ECO:0000313" key="8">
    <source>
        <dbReference type="EMBL" id="NDL56864.1"/>
    </source>
</evidence>
<evidence type="ECO:0000313" key="9">
    <source>
        <dbReference type="Proteomes" id="UP000460435"/>
    </source>
</evidence>
<dbReference type="RefSeq" id="WP_162449566.1">
    <property type="nucleotide sequence ID" value="NZ_WLZY01000002.1"/>
</dbReference>
<evidence type="ECO:0000256" key="3">
    <source>
        <dbReference type="ARBA" id="ARBA00022448"/>
    </source>
</evidence>
<evidence type="ECO:0000256" key="2">
    <source>
        <dbReference type="ARBA" id="ARBA00008814"/>
    </source>
</evidence>
<dbReference type="EMBL" id="WLZY01000002">
    <property type="protein sequence ID" value="NDL56864.1"/>
    <property type="molecule type" value="Genomic_DNA"/>
</dbReference>
<dbReference type="PROSITE" id="PS50983">
    <property type="entry name" value="FE_B12_PBP"/>
    <property type="match status" value="1"/>
</dbReference>
<feature type="domain" description="Fe/B12 periplasmic-binding" evidence="7">
    <location>
        <begin position="78"/>
        <end position="346"/>
    </location>
</feature>
<dbReference type="SUPFAM" id="SSF53807">
    <property type="entry name" value="Helical backbone' metal receptor"/>
    <property type="match status" value="1"/>
</dbReference>
<dbReference type="AlphaFoldDB" id="A0A7K3M0R3"/>
<dbReference type="PANTHER" id="PTHR30532:SF1">
    <property type="entry name" value="IRON(3+)-HYDROXAMATE-BINDING PROTEIN FHUD"/>
    <property type="match status" value="1"/>
</dbReference>
<comment type="subcellular location">
    <subcellularLocation>
        <location evidence="1">Cell envelope</location>
    </subcellularLocation>
</comment>
<dbReference type="InterPro" id="IPR051313">
    <property type="entry name" value="Bact_iron-sidero_bind"/>
</dbReference>
<feature type="compositionally biased region" description="Low complexity" evidence="5">
    <location>
        <begin position="38"/>
        <end position="50"/>
    </location>
</feature>
<dbReference type="Gene3D" id="3.40.50.1980">
    <property type="entry name" value="Nitrogenase molybdenum iron protein domain"/>
    <property type="match status" value="2"/>
</dbReference>
<dbReference type="GO" id="GO:0030288">
    <property type="term" value="C:outer membrane-bounded periplasmic space"/>
    <property type="evidence" value="ECO:0007669"/>
    <property type="project" value="TreeGrafter"/>
</dbReference>
<feature type="chain" id="PRO_5029769445" evidence="6">
    <location>
        <begin position="25"/>
        <end position="346"/>
    </location>
</feature>
<evidence type="ECO:0000259" key="7">
    <source>
        <dbReference type="PROSITE" id="PS50983"/>
    </source>
</evidence>
<dbReference type="PANTHER" id="PTHR30532">
    <property type="entry name" value="IRON III DICITRATE-BINDING PERIPLASMIC PROTEIN"/>
    <property type="match status" value="1"/>
</dbReference>
<dbReference type="PROSITE" id="PS51257">
    <property type="entry name" value="PROKAR_LIPOPROTEIN"/>
    <property type="match status" value="1"/>
</dbReference>
<feature type="region of interest" description="Disordered" evidence="5">
    <location>
        <begin position="28"/>
        <end position="55"/>
    </location>
</feature>
<reference evidence="8 9" key="1">
    <citation type="submission" date="2019-11" db="EMBL/GenBank/DDBJ databases">
        <authorList>
            <person name="Li X.-J."/>
            <person name="Feng X.-M."/>
        </authorList>
    </citation>
    <scope>NUCLEOTIDE SEQUENCE [LARGE SCALE GENOMIC DNA]</scope>
    <source>
        <strain evidence="8 9">XMNu-373</strain>
    </source>
</reference>
<evidence type="ECO:0000256" key="5">
    <source>
        <dbReference type="SAM" id="MobiDB-lite"/>
    </source>
</evidence>
<dbReference type="Proteomes" id="UP000460435">
    <property type="component" value="Unassembled WGS sequence"/>
</dbReference>
<dbReference type="CDD" id="cd01146">
    <property type="entry name" value="FhuD"/>
    <property type="match status" value="1"/>
</dbReference>
<name>A0A7K3M0R3_9ACTN</name>
<gene>
    <name evidence="8" type="ORF">F7O44_07240</name>
</gene>
<proteinExistence type="inferred from homology"/>